<comment type="caution">
    <text evidence="11">Lacks conserved residue(s) required for the propagation of feature annotation.</text>
</comment>
<evidence type="ECO:0000256" key="4">
    <source>
        <dbReference type="ARBA" id="ARBA00022605"/>
    </source>
</evidence>
<dbReference type="GO" id="GO:0008652">
    <property type="term" value="P:amino acid biosynthetic process"/>
    <property type="evidence" value="ECO:0007669"/>
    <property type="project" value="UniProtKB-KW"/>
</dbReference>
<dbReference type="HAMAP" id="MF_00109">
    <property type="entry name" value="Shikimate_kinase"/>
    <property type="match status" value="1"/>
</dbReference>
<dbReference type="GO" id="GO:0005829">
    <property type="term" value="C:cytosol"/>
    <property type="evidence" value="ECO:0007669"/>
    <property type="project" value="TreeGrafter"/>
</dbReference>
<dbReference type="STRING" id="35814.BBB42_00395"/>
<comment type="function">
    <text evidence="11">Catalyzes the specific phosphorylation of the 3-hydroxyl group of shikimic acid using ATP as a cosubstrate.</text>
</comment>
<dbReference type="GO" id="GO:0009073">
    <property type="term" value="P:aromatic amino acid family biosynthetic process"/>
    <property type="evidence" value="ECO:0007669"/>
    <property type="project" value="UniProtKB-KW"/>
</dbReference>
<keyword evidence="11" id="KW-0460">Magnesium</keyword>
<evidence type="ECO:0000313" key="13">
    <source>
        <dbReference type="EMBL" id="KAK95715.1"/>
    </source>
</evidence>
<protein>
    <recommendedName>
        <fullName evidence="3 11">Shikimate kinase</fullName>
        <shortName evidence="11">SK</shortName>
        <ecNumber evidence="3 11">2.7.1.71</ecNumber>
    </recommendedName>
</protein>
<dbReference type="GO" id="GO:0004765">
    <property type="term" value="F:shikimate kinase activity"/>
    <property type="evidence" value="ECO:0007669"/>
    <property type="project" value="UniProtKB-UniRule"/>
</dbReference>
<evidence type="ECO:0000256" key="9">
    <source>
        <dbReference type="ARBA" id="ARBA00023141"/>
    </source>
</evidence>
<dbReference type="Proteomes" id="UP000026682">
    <property type="component" value="Unassembled WGS sequence"/>
</dbReference>
<dbReference type="PANTHER" id="PTHR21087:SF16">
    <property type="entry name" value="SHIKIMATE KINASE 1, CHLOROPLASTIC"/>
    <property type="match status" value="1"/>
</dbReference>
<dbReference type="PANTHER" id="PTHR21087">
    <property type="entry name" value="SHIKIMATE KINASE"/>
    <property type="match status" value="1"/>
</dbReference>
<keyword evidence="8 11" id="KW-0067">ATP-binding</keyword>
<feature type="binding site" evidence="11">
    <location>
        <begin position="57"/>
        <end position="62"/>
    </location>
    <ligand>
        <name>ATP</name>
        <dbReference type="ChEBI" id="CHEBI:30616"/>
    </ligand>
</feature>
<dbReference type="GO" id="GO:0005524">
    <property type="term" value="F:ATP binding"/>
    <property type="evidence" value="ECO:0007669"/>
    <property type="project" value="UniProtKB-UniRule"/>
</dbReference>
<accession>A0A158M5S7</accession>
<keyword evidence="4 11" id="KW-0028">Amino-acid biosynthesis</keyword>
<comment type="cofactor">
    <cofactor evidence="11">
        <name>Mg(2+)</name>
        <dbReference type="ChEBI" id="CHEBI:18420"/>
    </cofactor>
    <text evidence="11">Binds 1 Mg(2+) ion per subunit.</text>
</comment>
<comment type="subcellular location">
    <subcellularLocation>
        <location evidence="11">Cytoplasm</location>
    </subcellularLocation>
</comment>
<dbReference type="InterPro" id="IPR031322">
    <property type="entry name" value="Shikimate/glucono_kinase"/>
</dbReference>
<evidence type="ECO:0000256" key="5">
    <source>
        <dbReference type="ARBA" id="ARBA00022679"/>
    </source>
</evidence>
<keyword evidence="9 11" id="KW-0057">Aromatic amino acid biosynthesis</keyword>
<name>A0A158M5S7_9BORD</name>
<keyword evidence="6 11" id="KW-0547">Nucleotide-binding</keyword>
<dbReference type="PROSITE" id="PS01128">
    <property type="entry name" value="SHIKIMATE_KINASE"/>
    <property type="match status" value="1"/>
</dbReference>
<keyword evidence="5 11" id="KW-0808">Transferase</keyword>
<dbReference type="EC" id="2.7.1.71" evidence="3 11"/>
<gene>
    <name evidence="11 13" type="primary">aroK</name>
    <name evidence="13" type="ORF">L497_3136</name>
</gene>
<organism evidence="13 14">
    <name type="scientific">Bordetella holmesii CDC-H585-BH</name>
    <dbReference type="NCBI Taxonomy" id="1331206"/>
    <lineage>
        <taxon>Bacteria</taxon>
        <taxon>Pseudomonadati</taxon>
        <taxon>Pseudomonadota</taxon>
        <taxon>Betaproteobacteria</taxon>
        <taxon>Burkholderiales</taxon>
        <taxon>Alcaligenaceae</taxon>
        <taxon>Bordetella</taxon>
    </lineage>
</organism>
<dbReference type="PRINTS" id="PR01100">
    <property type="entry name" value="SHIKIMTKNASE"/>
</dbReference>
<sequence>MQQWDNAAMNLSADLCAGPDEEPPDPSAAPEAAAGECIEPLAQLPHDLPIFLVGMMGAGKTTIGRGLARALGREFIDLDHELEARCGVRVPVIFEIEGEAGFRKRESSALQECTQRRAIILATGGGAVLAEDNRRLLRQRGIVMYLRASVDELYRRTCRDRNRPLLATADPRGTLRDLMIRREPLYTEVADLVIETGSTPIASLVKAILPKLQAYEKKL</sequence>
<keyword evidence="7 11" id="KW-0418">Kinase</keyword>
<dbReference type="InterPro" id="IPR023000">
    <property type="entry name" value="Shikimate_kinase_CS"/>
</dbReference>
<dbReference type="AlphaFoldDB" id="A0A158M5S7"/>
<feature type="binding site" evidence="11">
    <location>
        <position position="182"/>
    </location>
    <ligand>
        <name>substrate</name>
    </ligand>
</feature>
<dbReference type="SUPFAM" id="SSF52540">
    <property type="entry name" value="P-loop containing nucleoside triphosphate hydrolases"/>
    <property type="match status" value="1"/>
</dbReference>
<evidence type="ECO:0000256" key="6">
    <source>
        <dbReference type="ARBA" id="ARBA00022741"/>
    </source>
</evidence>
<feature type="binding site" evidence="11">
    <location>
        <position position="61"/>
    </location>
    <ligand>
        <name>Mg(2+)</name>
        <dbReference type="ChEBI" id="CHEBI:18420"/>
    </ligand>
</feature>
<dbReference type="GO" id="GO:0000287">
    <property type="term" value="F:magnesium ion binding"/>
    <property type="evidence" value="ECO:0007669"/>
    <property type="project" value="UniProtKB-UniRule"/>
</dbReference>
<comment type="similarity">
    <text evidence="2 11">Belongs to the shikimate kinase family.</text>
</comment>
<feature type="binding site" evidence="11">
    <location>
        <position position="79"/>
    </location>
    <ligand>
        <name>substrate</name>
    </ligand>
</feature>
<reference evidence="13 14" key="1">
    <citation type="submission" date="2014-03" db="EMBL/GenBank/DDBJ databases">
        <title>Genome sequence of Bordetella holmseii.</title>
        <authorList>
            <person name="Harvill E."/>
            <person name="Goodfield L.L."/>
            <person name="Ivanov Y."/>
            <person name="Meyer J.A."/>
            <person name="Newth C."/>
            <person name="Cassiday P."/>
            <person name="Tondella M.L."/>
            <person name="Liao P."/>
            <person name="Zimmerman J."/>
            <person name="Meert K."/>
            <person name="Wessel D."/>
            <person name="Berger J."/>
            <person name="Dean J.M."/>
            <person name="Holubkov R."/>
            <person name="Burr J."/>
            <person name="Liu T."/>
            <person name="Brinkac L.M."/>
            <person name="Sanka R."/>
            <person name="Kim M."/>
            <person name="Losada L."/>
        </authorList>
    </citation>
    <scope>NUCLEOTIDE SEQUENCE [LARGE SCALE GENOMIC DNA]</scope>
    <source>
        <strain evidence="13 14">CDC-H585-BH</strain>
    </source>
</reference>
<dbReference type="InterPro" id="IPR027417">
    <property type="entry name" value="P-loop_NTPase"/>
</dbReference>
<comment type="catalytic activity">
    <reaction evidence="10 11">
        <text>shikimate + ATP = 3-phosphoshikimate + ADP + H(+)</text>
        <dbReference type="Rhea" id="RHEA:13121"/>
        <dbReference type="ChEBI" id="CHEBI:15378"/>
        <dbReference type="ChEBI" id="CHEBI:30616"/>
        <dbReference type="ChEBI" id="CHEBI:36208"/>
        <dbReference type="ChEBI" id="CHEBI:145989"/>
        <dbReference type="ChEBI" id="CHEBI:456216"/>
        <dbReference type="EC" id="2.7.1.71"/>
    </reaction>
</comment>
<evidence type="ECO:0000256" key="12">
    <source>
        <dbReference type="SAM" id="MobiDB-lite"/>
    </source>
</evidence>
<dbReference type="CDD" id="cd00464">
    <property type="entry name" value="SK"/>
    <property type="match status" value="1"/>
</dbReference>
<comment type="subunit">
    <text evidence="11">Monomer.</text>
</comment>
<evidence type="ECO:0000256" key="3">
    <source>
        <dbReference type="ARBA" id="ARBA00012154"/>
    </source>
</evidence>
<evidence type="ECO:0000256" key="7">
    <source>
        <dbReference type="ARBA" id="ARBA00022777"/>
    </source>
</evidence>
<evidence type="ECO:0000256" key="1">
    <source>
        <dbReference type="ARBA" id="ARBA00004842"/>
    </source>
</evidence>
<dbReference type="Pfam" id="PF01202">
    <property type="entry name" value="SKI"/>
    <property type="match status" value="1"/>
</dbReference>
<comment type="pathway">
    <text evidence="1 11">Metabolic intermediate biosynthesis; chorismate biosynthesis; chorismate from D-erythrose 4-phosphate and phosphoenolpyruvate: step 5/7.</text>
</comment>
<feature type="binding site" evidence="11">
    <location>
        <position position="163"/>
    </location>
    <ligand>
        <name>ATP</name>
        <dbReference type="ChEBI" id="CHEBI:30616"/>
    </ligand>
</feature>
<evidence type="ECO:0000313" key="14">
    <source>
        <dbReference type="Proteomes" id="UP000026682"/>
    </source>
</evidence>
<dbReference type="Gene3D" id="3.40.50.300">
    <property type="entry name" value="P-loop containing nucleotide triphosphate hydrolases"/>
    <property type="match status" value="1"/>
</dbReference>
<dbReference type="EMBL" id="JFZZ01000049">
    <property type="protein sequence ID" value="KAK95715.1"/>
    <property type="molecule type" value="Genomic_DNA"/>
</dbReference>
<dbReference type="GO" id="GO:0009423">
    <property type="term" value="P:chorismate biosynthetic process"/>
    <property type="evidence" value="ECO:0007669"/>
    <property type="project" value="UniProtKB-UniRule"/>
</dbReference>
<evidence type="ECO:0000256" key="8">
    <source>
        <dbReference type="ARBA" id="ARBA00022840"/>
    </source>
</evidence>
<feature type="region of interest" description="Disordered" evidence="12">
    <location>
        <begin position="14"/>
        <end position="33"/>
    </location>
</feature>
<keyword evidence="11" id="KW-0479">Metal-binding</keyword>
<evidence type="ECO:0000256" key="10">
    <source>
        <dbReference type="ARBA" id="ARBA00048567"/>
    </source>
</evidence>
<dbReference type="UniPathway" id="UPA00053">
    <property type="reaction ID" value="UER00088"/>
</dbReference>
<evidence type="ECO:0000256" key="11">
    <source>
        <dbReference type="HAMAP-Rule" id="MF_00109"/>
    </source>
</evidence>
<proteinExistence type="inferred from homology"/>
<dbReference type="InterPro" id="IPR000623">
    <property type="entry name" value="Shikimate_kinase/TSH1"/>
</dbReference>
<feature type="binding site" evidence="11">
    <location>
        <position position="125"/>
    </location>
    <ligand>
        <name>substrate</name>
    </ligand>
</feature>
<keyword evidence="11" id="KW-0963">Cytoplasm</keyword>
<feature type="binding site" evidence="11">
    <location>
        <position position="103"/>
    </location>
    <ligand>
        <name>substrate</name>
    </ligand>
</feature>
<comment type="caution">
    <text evidence="13">The sequence shown here is derived from an EMBL/GenBank/DDBJ whole genome shotgun (WGS) entry which is preliminary data.</text>
</comment>
<dbReference type="PATRIC" id="fig|1331206.3.peg.1398"/>
<evidence type="ECO:0000256" key="2">
    <source>
        <dbReference type="ARBA" id="ARBA00006997"/>
    </source>
</evidence>